<proteinExistence type="predicted"/>
<dbReference type="KEGG" id="more:E1B28_009966"/>
<dbReference type="AlphaFoldDB" id="A0A9P7US82"/>
<organism evidence="1 2">
    <name type="scientific">Marasmius oreades</name>
    <name type="common">fairy-ring Marasmius</name>
    <dbReference type="NCBI Taxonomy" id="181124"/>
    <lineage>
        <taxon>Eukaryota</taxon>
        <taxon>Fungi</taxon>
        <taxon>Dikarya</taxon>
        <taxon>Basidiomycota</taxon>
        <taxon>Agaricomycotina</taxon>
        <taxon>Agaricomycetes</taxon>
        <taxon>Agaricomycetidae</taxon>
        <taxon>Agaricales</taxon>
        <taxon>Marasmiineae</taxon>
        <taxon>Marasmiaceae</taxon>
        <taxon>Marasmius</taxon>
    </lineage>
</organism>
<dbReference type="OrthoDB" id="185373at2759"/>
<sequence length="240" mass="27744">MIFFTTRRSFLSTAKFPNFRLNASCATNKSVWKPRYRKDPFCTDEALRTLVQQGKYAYAYRVYLQLHYDGIPIRHSSIYLKPALAQLSDISERSADIFYVWISLLPSRHHMPGRRLCPNPFEHEHFDALYTSGYPAEMIPVVYQFARSAASKGFFPTVFNKFMAFIVRFVTPSNGTNLVCGVMERAVQYEIDHGWSVVGRFGQDMVKRRIECLQSKVVRACLTAGWDEAVEKIRSREKPS</sequence>
<dbReference type="Proteomes" id="UP001049176">
    <property type="component" value="Chromosome 6"/>
</dbReference>
<comment type="caution">
    <text evidence="1">The sequence shown here is derived from an EMBL/GenBank/DDBJ whole genome shotgun (WGS) entry which is preliminary data.</text>
</comment>
<protein>
    <submittedName>
        <fullName evidence="1">Uncharacterized protein</fullName>
    </submittedName>
</protein>
<keyword evidence="2" id="KW-1185">Reference proteome</keyword>
<dbReference type="RefSeq" id="XP_043007356.1">
    <property type="nucleotide sequence ID" value="XM_043154898.1"/>
</dbReference>
<evidence type="ECO:0000313" key="1">
    <source>
        <dbReference type="EMBL" id="KAG7090886.1"/>
    </source>
</evidence>
<evidence type="ECO:0000313" key="2">
    <source>
        <dbReference type="Proteomes" id="UP001049176"/>
    </source>
</evidence>
<dbReference type="GeneID" id="66079042"/>
<name>A0A9P7US82_9AGAR</name>
<dbReference type="EMBL" id="CM032186">
    <property type="protein sequence ID" value="KAG7090886.1"/>
    <property type="molecule type" value="Genomic_DNA"/>
</dbReference>
<gene>
    <name evidence="1" type="ORF">E1B28_009966</name>
</gene>
<accession>A0A9P7US82</accession>
<reference evidence="1" key="1">
    <citation type="journal article" date="2021" name="Genome Biol. Evol.">
        <title>The assembled and annotated genome of the fairy-ring fungus Marasmius oreades.</title>
        <authorList>
            <person name="Hiltunen M."/>
            <person name="Ament-Velasquez S.L."/>
            <person name="Johannesson H."/>
        </authorList>
    </citation>
    <scope>NUCLEOTIDE SEQUENCE</scope>
    <source>
        <strain evidence="1">03SP1</strain>
    </source>
</reference>